<accession>A0A0N4U5X0</accession>
<dbReference type="InterPro" id="IPR017850">
    <property type="entry name" value="Alkaline_phosphatase_core_sf"/>
</dbReference>
<reference evidence="1 3" key="2">
    <citation type="submission" date="2018-11" db="EMBL/GenBank/DDBJ databases">
        <authorList>
            <consortium name="Pathogen Informatics"/>
        </authorList>
    </citation>
    <scope>NUCLEOTIDE SEQUENCE [LARGE SCALE GENOMIC DNA]</scope>
</reference>
<evidence type="ECO:0000313" key="2">
    <source>
        <dbReference type="Proteomes" id="UP000038040"/>
    </source>
</evidence>
<keyword evidence="3" id="KW-1185">Reference proteome</keyword>
<dbReference type="AlphaFoldDB" id="A0A0N4U5X0"/>
<reference evidence="4" key="1">
    <citation type="submission" date="2017-02" db="UniProtKB">
        <authorList>
            <consortium name="WormBaseParasite"/>
        </authorList>
    </citation>
    <scope>IDENTIFICATION</scope>
</reference>
<dbReference type="EMBL" id="UYYG01001156">
    <property type="protein sequence ID" value="VDN56664.1"/>
    <property type="molecule type" value="Genomic_DNA"/>
</dbReference>
<name>A0A0N4U5X0_DRAME</name>
<dbReference type="Pfam" id="PF02995">
    <property type="entry name" value="DUF229"/>
    <property type="match status" value="2"/>
</dbReference>
<dbReference type="Proteomes" id="UP000038040">
    <property type="component" value="Unplaced"/>
</dbReference>
<gene>
    <name evidence="1" type="ORF">DME_LOCUS6637</name>
</gene>
<protein>
    <submittedName>
        <fullName evidence="4">DUF229 domain-containing protein</fullName>
    </submittedName>
</protein>
<dbReference type="Proteomes" id="UP000274756">
    <property type="component" value="Unassembled WGS sequence"/>
</dbReference>
<evidence type="ECO:0000313" key="4">
    <source>
        <dbReference type="WBParaSite" id="DME_0000227701-mRNA-1"/>
    </source>
</evidence>
<dbReference type="InterPro" id="IPR004245">
    <property type="entry name" value="DUF229"/>
</dbReference>
<dbReference type="PANTHER" id="PTHR10974">
    <property type="entry name" value="FI08016P-RELATED"/>
    <property type="match status" value="1"/>
</dbReference>
<dbReference type="SUPFAM" id="SSF53649">
    <property type="entry name" value="Alkaline phosphatase-like"/>
    <property type="match status" value="1"/>
</dbReference>
<proteinExistence type="predicted"/>
<dbReference type="PANTHER" id="PTHR10974:SF1">
    <property type="entry name" value="FI08016P-RELATED"/>
    <property type="match status" value="1"/>
</dbReference>
<dbReference type="WBParaSite" id="DME_0000227701-mRNA-1">
    <property type="protein sequence ID" value="DME_0000227701-mRNA-1"/>
    <property type="gene ID" value="DME_0000227701"/>
</dbReference>
<dbReference type="Gene3D" id="3.40.720.10">
    <property type="entry name" value="Alkaline Phosphatase, subunit A"/>
    <property type="match status" value="1"/>
</dbReference>
<dbReference type="GO" id="GO:0005615">
    <property type="term" value="C:extracellular space"/>
    <property type="evidence" value="ECO:0007669"/>
    <property type="project" value="TreeGrafter"/>
</dbReference>
<dbReference type="OrthoDB" id="413313at2759"/>
<sequence>MKCKIPKLEINGSEVIHFFDKAEPLNCDLESKDWIYMDSNRIIKITNDAISKYGEIICTMKAYRSPDDIKVKFDEGIEFRKEVQLNSSDFAKFICKTSSENGRVLPICYSFALIININKKADKILRILSLMTIAPQKERIGQLTKIKKPNDWSGLDVYFLGFDSVSHMTFRRKLPLTVKFLEENLNAVVLNGYNIVGDGTPQAFIPILTGKTEEELPLTRKRFKRARFVDEVYPFGFKKQPTDHYLRTYFIEAEKRCMENSKCKCLDSRNLYEDWFRYTSEFMLRYKALPRFLLAHQSRYSHNYLNLVELQDEHIVEHFIKLLQTNVLNNSIIVTMADHGHRFEKIRQTHQGQLEERLPFFSIAMPRWFRESDKGRTAWKNLQENKNRLTTPFDIHATLMDILHWPSEDELKRPGDLKKRSLSLFRPIPSSRTCAQAGIDPHWCTCLKWKSAMSPDQINISKMLADVALDTINLHTEPERKICAELHLVPNVSTIFLTTNLTELATIIIDNFSGMNPALIVSIGPFLYISFILHRFTDSHIDLSI</sequence>
<organism evidence="2 4">
    <name type="scientific">Dracunculus medinensis</name>
    <name type="common">Guinea worm</name>
    <dbReference type="NCBI Taxonomy" id="318479"/>
    <lineage>
        <taxon>Eukaryota</taxon>
        <taxon>Metazoa</taxon>
        <taxon>Ecdysozoa</taxon>
        <taxon>Nematoda</taxon>
        <taxon>Chromadorea</taxon>
        <taxon>Rhabditida</taxon>
        <taxon>Spirurina</taxon>
        <taxon>Dracunculoidea</taxon>
        <taxon>Dracunculidae</taxon>
        <taxon>Dracunculus</taxon>
    </lineage>
</organism>
<evidence type="ECO:0000313" key="3">
    <source>
        <dbReference type="Proteomes" id="UP000274756"/>
    </source>
</evidence>
<dbReference type="CDD" id="cd16021">
    <property type="entry name" value="ALP_like"/>
    <property type="match status" value="1"/>
</dbReference>
<dbReference type="STRING" id="318479.A0A0N4U5X0"/>
<evidence type="ECO:0000313" key="1">
    <source>
        <dbReference type="EMBL" id="VDN56664.1"/>
    </source>
</evidence>